<dbReference type="Proteomes" id="UP000216207">
    <property type="component" value="Unassembled WGS sequence"/>
</dbReference>
<organism evidence="1 2">
    <name type="scientific">Shouchella clausii</name>
    <name type="common">Alkalihalobacillus clausii</name>
    <dbReference type="NCBI Taxonomy" id="79880"/>
    <lineage>
        <taxon>Bacteria</taxon>
        <taxon>Bacillati</taxon>
        <taxon>Bacillota</taxon>
        <taxon>Bacilli</taxon>
        <taxon>Bacillales</taxon>
        <taxon>Bacillaceae</taxon>
        <taxon>Shouchella</taxon>
    </lineage>
</organism>
<name>A0A268P035_SHOCL</name>
<proteinExistence type="predicted"/>
<comment type="caution">
    <text evidence="1">The sequence shown here is derived from an EMBL/GenBank/DDBJ whole genome shotgun (WGS) entry which is preliminary data.</text>
</comment>
<dbReference type="EMBL" id="NPCC01000011">
    <property type="protein sequence ID" value="PAE89058.1"/>
    <property type="molecule type" value="Genomic_DNA"/>
</dbReference>
<reference evidence="1 2" key="1">
    <citation type="submission" date="2017-07" db="EMBL/GenBank/DDBJ databases">
        <title>Isolation and whole genome analysis of endospore-forming bacteria from heroin.</title>
        <authorList>
            <person name="Kalinowski J."/>
            <person name="Ahrens B."/>
            <person name="Al-Dilaimi A."/>
            <person name="Winkler A."/>
            <person name="Wibberg D."/>
            <person name="Schleenbecker U."/>
            <person name="Ruckert C."/>
            <person name="Wolfel R."/>
            <person name="Grass G."/>
        </authorList>
    </citation>
    <scope>NUCLEOTIDE SEQUENCE [LARGE SCALE GENOMIC DNA]</scope>
    <source>
        <strain evidence="1 2">7539</strain>
    </source>
</reference>
<gene>
    <name evidence="1" type="ORF">CHH72_09440</name>
</gene>
<evidence type="ECO:0000313" key="1">
    <source>
        <dbReference type="EMBL" id="PAE89058.1"/>
    </source>
</evidence>
<evidence type="ECO:0000313" key="2">
    <source>
        <dbReference type="Proteomes" id="UP000216207"/>
    </source>
</evidence>
<protein>
    <submittedName>
        <fullName evidence="1">Uncharacterized protein</fullName>
    </submittedName>
</protein>
<sequence length="72" mass="8593">MQMTEEDGHYPRIKTFSLRRKPYYQMNGTNENIKQIGVLPGAPSKQKLLLHDRLSILDVEMINREREAHWLR</sequence>
<accession>A0A268P035</accession>
<dbReference type="AlphaFoldDB" id="A0A268P035"/>